<dbReference type="EMBL" id="BSPP01000008">
    <property type="protein sequence ID" value="GLS87416.1"/>
    <property type="molecule type" value="Genomic_DNA"/>
</dbReference>
<protein>
    <submittedName>
        <fullName evidence="1">Uncharacterized protein</fullName>
    </submittedName>
</protein>
<dbReference type="AlphaFoldDB" id="A0AA37U8Y7"/>
<keyword evidence="2" id="KW-1185">Reference proteome</keyword>
<organism evidence="1 2">
    <name type="scientific">Cypionkella aquatica</name>
    <dbReference type="NCBI Taxonomy" id="1756042"/>
    <lineage>
        <taxon>Bacteria</taxon>
        <taxon>Pseudomonadati</taxon>
        <taxon>Pseudomonadota</taxon>
        <taxon>Alphaproteobacteria</taxon>
        <taxon>Rhodobacterales</taxon>
        <taxon>Paracoccaceae</taxon>
        <taxon>Cypionkella</taxon>
    </lineage>
</organism>
<gene>
    <name evidence="1" type="ORF">GCM10010873_23900</name>
</gene>
<comment type="caution">
    <text evidence="1">The sequence shown here is derived from an EMBL/GenBank/DDBJ whole genome shotgun (WGS) entry which is preliminary data.</text>
</comment>
<accession>A0AA37U8Y7</accession>
<name>A0AA37U8Y7_9RHOB</name>
<dbReference type="Proteomes" id="UP001157355">
    <property type="component" value="Unassembled WGS sequence"/>
</dbReference>
<dbReference type="RefSeq" id="WP_284325603.1">
    <property type="nucleotide sequence ID" value="NZ_BSPP01000008.1"/>
</dbReference>
<proteinExistence type="predicted"/>
<evidence type="ECO:0000313" key="2">
    <source>
        <dbReference type="Proteomes" id="UP001157355"/>
    </source>
</evidence>
<sequence>MQVRSDGRPGITTVVVAIVRKQHEAGLKGSVVAQKVALQALYRAPKHKAAEASLRFERWAKIKQSHAARIADTKAKGESVDDILPPPYDIVLGGPEGARIIGSVDLVDAQTCCTQARLSKATISKPAGARRQLRAQA</sequence>
<evidence type="ECO:0000313" key="1">
    <source>
        <dbReference type="EMBL" id="GLS87416.1"/>
    </source>
</evidence>
<reference evidence="1 2" key="1">
    <citation type="journal article" date="2014" name="Int. J. Syst. Evol. Microbiol.">
        <title>Complete genome sequence of Corynebacterium casei LMG S-19264T (=DSM 44701T), isolated from a smear-ripened cheese.</title>
        <authorList>
            <consortium name="US DOE Joint Genome Institute (JGI-PGF)"/>
            <person name="Walter F."/>
            <person name="Albersmeier A."/>
            <person name="Kalinowski J."/>
            <person name="Ruckert C."/>
        </authorList>
    </citation>
    <scope>NUCLEOTIDE SEQUENCE [LARGE SCALE GENOMIC DNA]</scope>
    <source>
        <strain evidence="1 2">NBRC 111766</strain>
    </source>
</reference>